<dbReference type="RefSeq" id="WP_076384462.1">
    <property type="nucleotide sequence ID" value="NZ_FTOI01000001.1"/>
</dbReference>
<sequence length="601" mass="70331">MCGIAGIILKNQTEVQLESLKKMTDKISHRGPDAEGFFIKNNVGFGHRRLSILDVSDASNQPFHYKTNVLTFNGAIYNYLEIKIELETVGYQFTTTSDTEVLLAAYHYWGQDCVQKFNGMWSFAIFDEEKNIIFCSKDRFGVKPFYYYADEEKFVFASEIKAVLEIKKVTTVNTQIILQFIETNFTEHNNETFFEGIFKLPGSHSLVYDLKTNVFQIYKYYELEFNAEVSKLNLQDSINLFEEKFQESIKLRLRSDVKIGSALSGGLDSSYIVAISAKQFKVKKDFNAVTVGSLHKEEDEGDRARIISDCLGIENSIIYPDKNEFEKLIPQVIYSLEEPFGGLSVYMQTFLMKQAQKLGIKVLLDGQGADEVLLGYSNYTAAFLKNHGLKDNVKFLLNLRSHYDISIFKGLLIYLYYSNFNVRKTYLKLRGLGLKSKYKKLIEYNHIRTLNNSYKNIFELQKNEIFWAQIPQLLRWEDMNSMAYGIETRLPYLDYKFVETCLSINNNFKIFTGWSKYILRKNLQKHIPDEIAWNRKKIGFNPPIEEWWPRSEEITNTINNSQIIKELFKDKFNYINDRDFEWKLYNIAIWEKLYDMKISPE</sequence>
<dbReference type="PIRSF" id="PIRSF001589">
    <property type="entry name" value="Asn_synthetase_glu-h"/>
    <property type="match status" value="1"/>
</dbReference>
<accession>A0A1N7J777</accession>
<dbReference type="Proteomes" id="UP000185839">
    <property type="component" value="Unassembled WGS sequence"/>
</dbReference>
<feature type="active site" description="For GATase activity" evidence="8">
    <location>
        <position position="2"/>
    </location>
</feature>
<organism evidence="11 12">
    <name type="scientific">Kaistella chaponensis</name>
    <dbReference type="NCBI Taxonomy" id="713588"/>
    <lineage>
        <taxon>Bacteria</taxon>
        <taxon>Pseudomonadati</taxon>
        <taxon>Bacteroidota</taxon>
        <taxon>Flavobacteriia</taxon>
        <taxon>Flavobacteriales</taxon>
        <taxon>Weeksellaceae</taxon>
        <taxon>Chryseobacterium group</taxon>
        <taxon>Kaistella</taxon>
    </lineage>
</organism>
<feature type="domain" description="Glutamine amidotransferase type-2" evidence="10">
    <location>
        <begin position="2"/>
        <end position="211"/>
    </location>
</feature>
<dbReference type="GO" id="GO:0006529">
    <property type="term" value="P:asparagine biosynthetic process"/>
    <property type="evidence" value="ECO:0007669"/>
    <property type="project" value="UniProtKB-KW"/>
</dbReference>
<evidence type="ECO:0000256" key="3">
    <source>
        <dbReference type="ARBA" id="ARBA00012737"/>
    </source>
</evidence>
<evidence type="ECO:0000313" key="11">
    <source>
        <dbReference type="EMBL" id="SIS45213.1"/>
    </source>
</evidence>
<dbReference type="EC" id="6.3.5.4" evidence="3"/>
<dbReference type="InterPro" id="IPR017932">
    <property type="entry name" value="GATase_2_dom"/>
</dbReference>
<protein>
    <recommendedName>
        <fullName evidence="3">asparagine synthase (glutamine-hydrolyzing)</fullName>
        <ecNumber evidence="3">6.3.5.4</ecNumber>
    </recommendedName>
</protein>
<dbReference type="InterPro" id="IPR006426">
    <property type="entry name" value="Asn_synth_AEB"/>
</dbReference>
<dbReference type="SUPFAM" id="SSF52402">
    <property type="entry name" value="Adenine nucleotide alpha hydrolases-like"/>
    <property type="match status" value="1"/>
</dbReference>
<dbReference type="Gene3D" id="3.40.50.620">
    <property type="entry name" value="HUPs"/>
    <property type="match status" value="1"/>
</dbReference>
<gene>
    <name evidence="11" type="ORF">SAMN05421789_101199</name>
</gene>
<dbReference type="SUPFAM" id="SSF56235">
    <property type="entry name" value="N-terminal nucleophile aminohydrolases (Ntn hydrolases)"/>
    <property type="match status" value="1"/>
</dbReference>
<dbReference type="Gene3D" id="3.60.20.10">
    <property type="entry name" value="Glutamine Phosphoribosylpyrophosphate, subunit 1, domain 1"/>
    <property type="match status" value="1"/>
</dbReference>
<comment type="pathway">
    <text evidence="1">Amino-acid biosynthesis; L-asparagine biosynthesis; L-asparagine from L-aspartate (L-Gln route): step 1/1.</text>
</comment>
<name>A0A1N7J777_9FLAO</name>
<evidence type="ECO:0000256" key="9">
    <source>
        <dbReference type="PIRSR" id="PIRSR001589-2"/>
    </source>
</evidence>
<keyword evidence="8" id="KW-0061">Asparagine biosynthesis</keyword>
<dbReference type="GO" id="GO:0004066">
    <property type="term" value="F:asparagine synthase (glutamine-hydrolyzing) activity"/>
    <property type="evidence" value="ECO:0007669"/>
    <property type="project" value="UniProtKB-EC"/>
</dbReference>
<evidence type="ECO:0000256" key="4">
    <source>
        <dbReference type="ARBA" id="ARBA00022741"/>
    </source>
</evidence>
<dbReference type="GO" id="GO:0005524">
    <property type="term" value="F:ATP binding"/>
    <property type="evidence" value="ECO:0007669"/>
    <property type="project" value="UniProtKB-KW"/>
</dbReference>
<keyword evidence="4 9" id="KW-0547">Nucleotide-binding</keyword>
<comment type="similarity">
    <text evidence="2">Belongs to the asparagine synthetase family.</text>
</comment>
<evidence type="ECO:0000256" key="2">
    <source>
        <dbReference type="ARBA" id="ARBA00005752"/>
    </source>
</evidence>
<dbReference type="OrthoDB" id="9763290at2"/>
<evidence type="ECO:0000256" key="6">
    <source>
        <dbReference type="ARBA" id="ARBA00022962"/>
    </source>
</evidence>
<dbReference type="STRING" id="713588.SAMN05421789_101199"/>
<feature type="binding site" evidence="9">
    <location>
        <position position="291"/>
    </location>
    <ligand>
        <name>ATP</name>
        <dbReference type="ChEBI" id="CHEBI:30616"/>
    </ligand>
</feature>
<evidence type="ECO:0000256" key="8">
    <source>
        <dbReference type="PIRSR" id="PIRSR001589-1"/>
    </source>
</evidence>
<dbReference type="PANTHER" id="PTHR43284:SF1">
    <property type="entry name" value="ASPARAGINE SYNTHETASE"/>
    <property type="match status" value="1"/>
</dbReference>
<proteinExistence type="inferred from homology"/>
<dbReference type="Pfam" id="PF13537">
    <property type="entry name" value="GATase_7"/>
    <property type="match status" value="1"/>
</dbReference>
<feature type="binding site" evidence="9">
    <location>
        <position position="98"/>
    </location>
    <ligand>
        <name>L-glutamine</name>
        <dbReference type="ChEBI" id="CHEBI:58359"/>
    </ligand>
</feature>
<dbReference type="AlphaFoldDB" id="A0A1N7J777"/>
<keyword evidence="5 9" id="KW-0067">ATP-binding</keyword>
<dbReference type="NCBIfam" id="TIGR01536">
    <property type="entry name" value="asn_synth_AEB"/>
    <property type="match status" value="1"/>
</dbReference>
<dbReference type="PANTHER" id="PTHR43284">
    <property type="entry name" value="ASPARAGINE SYNTHETASE (GLUTAMINE-HYDROLYZING)"/>
    <property type="match status" value="1"/>
</dbReference>
<dbReference type="Pfam" id="PF00733">
    <property type="entry name" value="Asn_synthase"/>
    <property type="match status" value="1"/>
</dbReference>
<dbReference type="CDD" id="cd01991">
    <property type="entry name" value="Asn_synthase_B_C"/>
    <property type="match status" value="1"/>
</dbReference>
<dbReference type="InterPro" id="IPR051786">
    <property type="entry name" value="ASN_synthetase/amidase"/>
</dbReference>
<evidence type="ECO:0000256" key="7">
    <source>
        <dbReference type="ARBA" id="ARBA00048741"/>
    </source>
</evidence>
<dbReference type="CDD" id="cd00712">
    <property type="entry name" value="AsnB"/>
    <property type="match status" value="1"/>
</dbReference>
<reference evidence="12" key="1">
    <citation type="submission" date="2017-01" db="EMBL/GenBank/DDBJ databases">
        <authorList>
            <person name="Varghese N."/>
            <person name="Submissions S."/>
        </authorList>
    </citation>
    <scope>NUCLEOTIDE SEQUENCE [LARGE SCALE GENOMIC DNA]</scope>
    <source>
        <strain evidence="12">DSM 23145</strain>
    </source>
</reference>
<evidence type="ECO:0000259" key="10">
    <source>
        <dbReference type="PROSITE" id="PS51278"/>
    </source>
</evidence>
<comment type="catalytic activity">
    <reaction evidence="7">
        <text>L-aspartate + L-glutamine + ATP + H2O = L-asparagine + L-glutamate + AMP + diphosphate + H(+)</text>
        <dbReference type="Rhea" id="RHEA:12228"/>
        <dbReference type="ChEBI" id="CHEBI:15377"/>
        <dbReference type="ChEBI" id="CHEBI:15378"/>
        <dbReference type="ChEBI" id="CHEBI:29985"/>
        <dbReference type="ChEBI" id="CHEBI:29991"/>
        <dbReference type="ChEBI" id="CHEBI:30616"/>
        <dbReference type="ChEBI" id="CHEBI:33019"/>
        <dbReference type="ChEBI" id="CHEBI:58048"/>
        <dbReference type="ChEBI" id="CHEBI:58359"/>
        <dbReference type="ChEBI" id="CHEBI:456215"/>
        <dbReference type="EC" id="6.3.5.4"/>
    </reaction>
</comment>
<evidence type="ECO:0000313" key="12">
    <source>
        <dbReference type="Proteomes" id="UP000185839"/>
    </source>
</evidence>
<dbReference type="InterPro" id="IPR029055">
    <property type="entry name" value="Ntn_hydrolases_N"/>
</dbReference>
<dbReference type="InterPro" id="IPR033738">
    <property type="entry name" value="AsnB_N"/>
</dbReference>
<dbReference type="InterPro" id="IPR001962">
    <property type="entry name" value="Asn_synthase"/>
</dbReference>
<dbReference type="PROSITE" id="PS51278">
    <property type="entry name" value="GATASE_TYPE_2"/>
    <property type="match status" value="1"/>
</dbReference>
<evidence type="ECO:0000256" key="1">
    <source>
        <dbReference type="ARBA" id="ARBA00005187"/>
    </source>
</evidence>
<keyword evidence="8" id="KW-0028">Amino-acid biosynthesis</keyword>
<keyword evidence="12" id="KW-1185">Reference proteome</keyword>
<keyword evidence="6 8" id="KW-0315">Glutamine amidotransferase</keyword>
<evidence type="ECO:0000256" key="5">
    <source>
        <dbReference type="ARBA" id="ARBA00022840"/>
    </source>
</evidence>
<dbReference type="EMBL" id="FTOI01000001">
    <property type="protein sequence ID" value="SIS45213.1"/>
    <property type="molecule type" value="Genomic_DNA"/>
</dbReference>
<dbReference type="InterPro" id="IPR014729">
    <property type="entry name" value="Rossmann-like_a/b/a_fold"/>
</dbReference>